<dbReference type="OrthoDB" id="19261at2759"/>
<feature type="domain" description="Cellobiose dehydrogenase-like cytochrome" evidence="2">
    <location>
        <begin position="25"/>
        <end position="162"/>
    </location>
</feature>
<dbReference type="Gene3D" id="2.60.40.1210">
    <property type="entry name" value="Cellobiose dehydrogenase, cytochrome domain"/>
    <property type="match status" value="1"/>
</dbReference>
<gene>
    <name evidence="3" type="ORF">BU16DRAFT_586331</name>
</gene>
<evidence type="ECO:0000313" key="3">
    <source>
        <dbReference type="EMBL" id="KAF2489237.1"/>
    </source>
</evidence>
<accession>A0A6A6QCQ0</accession>
<dbReference type="CDD" id="cd09630">
    <property type="entry name" value="CDH_like_cytochrome"/>
    <property type="match status" value="1"/>
</dbReference>
<reference evidence="3" key="1">
    <citation type="journal article" date="2020" name="Stud. Mycol.">
        <title>101 Dothideomycetes genomes: a test case for predicting lifestyles and emergence of pathogens.</title>
        <authorList>
            <person name="Haridas S."/>
            <person name="Albert R."/>
            <person name="Binder M."/>
            <person name="Bloem J."/>
            <person name="Labutti K."/>
            <person name="Salamov A."/>
            <person name="Andreopoulos B."/>
            <person name="Baker S."/>
            <person name="Barry K."/>
            <person name="Bills G."/>
            <person name="Bluhm B."/>
            <person name="Cannon C."/>
            <person name="Castanera R."/>
            <person name="Culley D."/>
            <person name="Daum C."/>
            <person name="Ezra D."/>
            <person name="Gonzalez J."/>
            <person name="Henrissat B."/>
            <person name="Kuo A."/>
            <person name="Liang C."/>
            <person name="Lipzen A."/>
            <person name="Lutzoni F."/>
            <person name="Magnuson J."/>
            <person name="Mondo S."/>
            <person name="Nolan M."/>
            <person name="Ohm R."/>
            <person name="Pangilinan J."/>
            <person name="Park H.-J."/>
            <person name="Ramirez L."/>
            <person name="Alfaro M."/>
            <person name="Sun H."/>
            <person name="Tritt A."/>
            <person name="Yoshinaga Y."/>
            <person name="Zwiers L.-H."/>
            <person name="Turgeon B."/>
            <person name="Goodwin S."/>
            <person name="Spatafora J."/>
            <person name="Crous P."/>
            <person name="Grigoriev I."/>
        </authorList>
    </citation>
    <scope>NUCLEOTIDE SEQUENCE</scope>
    <source>
        <strain evidence="3">CBS 269.34</strain>
    </source>
</reference>
<organism evidence="3 4">
    <name type="scientific">Lophium mytilinum</name>
    <dbReference type="NCBI Taxonomy" id="390894"/>
    <lineage>
        <taxon>Eukaryota</taxon>
        <taxon>Fungi</taxon>
        <taxon>Dikarya</taxon>
        <taxon>Ascomycota</taxon>
        <taxon>Pezizomycotina</taxon>
        <taxon>Dothideomycetes</taxon>
        <taxon>Pleosporomycetidae</taxon>
        <taxon>Mytilinidiales</taxon>
        <taxon>Mytilinidiaceae</taxon>
        <taxon>Lophium</taxon>
    </lineage>
</organism>
<dbReference type="Proteomes" id="UP000799750">
    <property type="component" value="Unassembled WGS sequence"/>
</dbReference>
<dbReference type="AlphaFoldDB" id="A0A6A6QCQ0"/>
<name>A0A6A6QCQ0_9PEZI</name>
<dbReference type="Pfam" id="PF16010">
    <property type="entry name" value="CDH-cyt"/>
    <property type="match status" value="1"/>
</dbReference>
<keyword evidence="4" id="KW-1185">Reference proteome</keyword>
<feature type="compositionally biased region" description="Low complexity" evidence="1">
    <location>
        <begin position="180"/>
        <end position="209"/>
    </location>
</feature>
<dbReference type="SUPFAM" id="SSF49344">
    <property type="entry name" value="CBD9-like"/>
    <property type="match status" value="1"/>
</dbReference>
<evidence type="ECO:0000259" key="2">
    <source>
        <dbReference type="Pfam" id="PF16010"/>
    </source>
</evidence>
<sequence length="296" mass="31808">MHHDIVVRIFAASRIAKQCIFSPPVCYSWNIPDSSLNLDFGDIYLQVSSDDSYSWIGLGTGDSMAESNMFIIYTDGKGNLTLSPRTSIGYFEPSFNSSIQATLLEGSGVLSNSWTANIKCGNCRISQTSWIFAALQGDSIDETDRSTNLKQHNPDGHASTTFNLLEAVGGENSNPFLNQSSSQSSTASSTATSAPSSTTSSTPASTSSSLSQTSEICVGLFFSWRKKQKARNSATGQTGKEWGKSELDGRAVPRVELLGERDAIEVPATPIAPVELLADTHYETKKHSKSAAVSPR</sequence>
<proteinExistence type="predicted"/>
<evidence type="ECO:0000256" key="1">
    <source>
        <dbReference type="SAM" id="MobiDB-lite"/>
    </source>
</evidence>
<dbReference type="PANTHER" id="PTHR47797">
    <property type="entry name" value="DEHYDROGENASE, PUTATIVE (AFU_ORTHOLOGUE AFUA_8G05805)-RELATED"/>
    <property type="match status" value="1"/>
</dbReference>
<evidence type="ECO:0000313" key="4">
    <source>
        <dbReference type="Proteomes" id="UP000799750"/>
    </source>
</evidence>
<dbReference type="EMBL" id="MU004199">
    <property type="protein sequence ID" value="KAF2489237.1"/>
    <property type="molecule type" value="Genomic_DNA"/>
</dbReference>
<feature type="region of interest" description="Disordered" evidence="1">
    <location>
        <begin position="173"/>
        <end position="209"/>
    </location>
</feature>
<dbReference type="PANTHER" id="PTHR47797:SF1">
    <property type="entry name" value="CYTOCHROME B561 DOMAIN-CONTAINING PROTEIN-RELATED"/>
    <property type="match status" value="1"/>
</dbReference>
<protein>
    <submittedName>
        <fullName evidence="3">CBD9-like protein</fullName>
    </submittedName>
</protein>
<dbReference type="InterPro" id="IPR015920">
    <property type="entry name" value="Cellobiose_DH-like_cyt"/>
</dbReference>